<dbReference type="Proteomes" id="UP001165960">
    <property type="component" value="Unassembled WGS sequence"/>
</dbReference>
<name>A0ACC2TPZ6_9FUNG</name>
<organism evidence="1 2">
    <name type="scientific">Entomophthora muscae</name>
    <dbReference type="NCBI Taxonomy" id="34485"/>
    <lineage>
        <taxon>Eukaryota</taxon>
        <taxon>Fungi</taxon>
        <taxon>Fungi incertae sedis</taxon>
        <taxon>Zoopagomycota</taxon>
        <taxon>Entomophthoromycotina</taxon>
        <taxon>Entomophthoromycetes</taxon>
        <taxon>Entomophthorales</taxon>
        <taxon>Entomophthoraceae</taxon>
        <taxon>Entomophthora</taxon>
    </lineage>
</organism>
<keyword evidence="2" id="KW-1185">Reference proteome</keyword>
<evidence type="ECO:0000313" key="1">
    <source>
        <dbReference type="EMBL" id="KAJ9076307.1"/>
    </source>
</evidence>
<gene>
    <name evidence="1" type="ORF">DSO57_1027554</name>
</gene>
<accession>A0ACC2TPZ6</accession>
<comment type="caution">
    <text evidence="1">The sequence shown here is derived from an EMBL/GenBank/DDBJ whole genome shotgun (WGS) entry which is preliminary data.</text>
</comment>
<protein>
    <submittedName>
        <fullName evidence="1">Uncharacterized protein</fullName>
    </submittedName>
</protein>
<proteinExistence type="predicted"/>
<dbReference type="EMBL" id="QTSX02002298">
    <property type="protein sequence ID" value="KAJ9076307.1"/>
    <property type="molecule type" value="Genomic_DNA"/>
</dbReference>
<reference evidence="1" key="1">
    <citation type="submission" date="2022-04" db="EMBL/GenBank/DDBJ databases">
        <title>Genome of the entomopathogenic fungus Entomophthora muscae.</title>
        <authorList>
            <person name="Elya C."/>
            <person name="Lovett B.R."/>
            <person name="Lee E."/>
            <person name="Macias A.M."/>
            <person name="Hajek A.E."/>
            <person name="De Bivort B.L."/>
            <person name="Kasson M.T."/>
            <person name="De Fine Licht H.H."/>
            <person name="Stajich J.E."/>
        </authorList>
    </citation>
    <scope>NUCLEOTIDE SEQUENCE</scope>
    <source>
        <strain evidence="1">Berkeley</strain>
    </source>
</reference>
<evidence type="ECO:0000313" key="2">
    <source>
        <dbReference type="Proteomes" id="UP001165960"/>
    </source>
</evidence>
<sequence length="141" mass="16552">MPSSIYKYYPRKDGRLACIVCDYPYDMDAPLSTLKKHLRAKHNFSIRRPLTKQQLERAREEASRYLPLSPSPPVRRVNIQFLLNPPTATLEERIAKWALQEEIPIDKVAQDSFISLFHPLTISTQLLRSYYHELLIKDRLT</sequence>